<keyword evidence="5" id="KW-0548">Nucleotidyltransferase</keyword>
<dbReference type="Gene3D" id="3.30.470.30">
    <property type="entry name" value="DNA ligase/mRNA capping enzyme"/>
    <property type="match status" value="1"/>
</dbReference>
<evidence type="ECO:0000256" key="17">
    <source>
        <dbReference type="ARBA" id="ARBA00023211"/>
    </source>
</evidence>
<keyword evidence="3 24" id="KW-0436">Ligase</keyword>
<dbReference type="InterPro" id="IPR014146">
    <property type="entry name" value="LigD_ligase_dom"/>
</dbReference>
<keyword evidence="12" id="KW-0067">ATP-binding</keyword>
<evidence type="ECO:0000256" key="22">
    <source>
        <dbReference type="ARBA" id="ARBA00049990"/>
    </source>
</evidence>
<evidence type="ECO:0000259" key="23">
    <source>
        <dbReference type="PROSITE" id="PS50160"/>
    </source>
</evidence>
<dbReference type="Pfam" id="PF21686">
    <property type="entry name" value="LigD_Prim-Pol"/>
    <property type="match status" value="1"/>
</dbReference>
<dbReference type="InterPro" id="IPR016059">
    <property type="entry name" value="DNA_ligase_ATP-dep_CS"/>
</dbReference>
<dbReference type="RefSeq" id="WP_289215409.1">
    <property type="nucleotide sequence ID" value="NZ_JAPVRC010000003.1"/>
</dbReference>
<evidence type="ECO:0000256" key="3">
    <source>
        <dbReference type="ARBA" id="ARBA00022598"/>
    </source>
</evidence>
<dbReference type="Proteomes" id="UP001596494">
    <property type="component" value="Unassembled WGS sequence"/>
</dbReference>
<comment type="similarity">
    <text evidence="22">In the N-terminal section; belongs to the LigD polymerase family.</text>
</comment>
<dbReference type="Gene3D" id="3.90.920.10">
    <property type="entry name" value="DNA primase, PRIM domain"/>
    <property type="match status" value="1"/>
</dbReference>
<keyword evidence="7" id="KW-0479">Metal-binding</keyword>
<evidence type="ECO:0000256" key="6">
    <source>
        <dbReference type="ARBA" id="ARBA00022722"/>
    </source>
</evidence>
<comment type="catalytic activity">
    <reaction evidence="20">
        <text>ATP + (deoxyribonucleotide)n-3'-hydroxyl + 5'-phospho-(deoxyribonucleotide)m = (deoxyribonucleotide)n+m + AMP + diphosphate.</text>
        <dbReference type="EC" id="6.5.1.1"/>
    </reaction>
</comment>
<dbReference type="Pfam" id="PF01068">
    <property type="entry name" value="DNA_ligase_A_M"/>
    <property type="match status" value="1"/>
</dbReference>
<evidence type="ECO:0000256" key="9">
    <source>
        <dbReference type="ARBA" id="ARBA00022763"/>
    </source>
</evidence>
<dbReference type="NCBIfam" id="TIGR02778">
    <property type="entry name" value="ligD_pol"/>
    <property type="match status" value="1"/>
</dbReference>
<dbReference type="NCBIfam" id="TIGR02776">
    <property type="entry name" value="NHEJ_ligase_prk"/>
    <property type="match status" value="1"/>
</dbReference>
<accession>A0ABW2K0E8</accession>
<evidence type="ECO:0000256" key="11">
    <source>
        <dbReference type="ARBA" id="ARBA00022839"/>
    </source>
</evidence>
<dbReference type="NCBIfam" id="TIGR02779">
    <property type="entry name" value="NHEJ_ligase_lig"/>
    <property type="match status" value="1"/>
</dbReference>
<evidence type="ECO:0000313" key="24">
    <source>
        <dbReference type="EMBL" id="MFC7319615.1"/>
    </source>
</evidence>
<keyword evidence="9" id="KW-0227">DNA damage</keyword>
<keyword evidence="8" id="KW-0547">Nucleotide-binding</keyword>
<evidence type="ECO:0000256" key="8">
    <source>
        <dbReference type="ARBA" id="ARBA00022741"/>
    </source>
</evidence>
<evidence type="ECO:0000256" key="19">
    <source>
        <dbReference type="ARBA" id="ARBA00029943"/>
    </source>
</evidence>
<dbReference type="InterPro" id="IPR014143">
    <property type="entry name" value="NHEJ_ligase_prk"/>
</dbReference>
<evidence type="ECO:0000256" key="18">
    <source>
        <dbReference type="ARBA" id="ARBA00023268"/>
    </source>
</evidence>
<evidence type="ECO:0000256" key="20">
    <source>
        <dbReference type="ARBA" id="ARBA00034003"/>
    </source>
</evidence>
<evidence type="ECO:0000256" key="4">
    <source>
        <dbReference type="ARBA" id="ARBA00022679"/>
    </source>
</evidence>
<dbReference type="PROSITE" id="PS50160">
    <property type="entry name" value="DNA_LIGASE_A3"/>
    <property type="match status" value="1"/>
</dbReference>
<gene>
    <name evidence="24" type="primary">ligD</name>
    <name evidence="24" type="ORF">ACFQMN_01785</name>
</gene>
<reference evidence="25" key="1">
    <citation type="journal article" date="2019" name="Int. J. Syst. Evol. Microbiol.">
        <title>The Global Catalogue of Microorganisms (GCM) 10K type strain sequencing project: providing services to taxonomists for standard genome sequencing and annotation.</title>
        <authorList>
            <consortium name="The Broad Institute Genomics Platform"/>
            <consortium name="The Broad Institute Genome Sequencing Center for Infectious Disease"/>
            <person name="Wu L."/>
            <person name="Ma J."/>
        </authorList>
    </citation>
    <scope>NUCLEOTIDE SEQUENCE [LARGE SCALE GENOMIC DNA]</scope>
    <source>
        <strain evidence="25">CCUG 73951</strain>
    </source>
</reference>
<evidence type="ECO:0000256" key="5">
    <source>
        <dbReference type="ARBA" id="ARBA00022695"/>
    </source>
</evidence>
<dbReference type="SUPFAM" id="SSF56091">
    <property type="entry name" value="DNA ligase/mRNA capping enzyme, catalytic domain"/>
    <property type="match status" value="1"/>
</dbReference>
<evidence type="ECO:0000256" key="13">
    <source>
        <dbReference type="ARBA" id="ARBA00022932"/>
    </source>
</evidence>
<evidence type="ECO:0000256" key="2">
    <source>
        <dbReference type="ARBA" id="ARBA00012727"/>
    </source>
</evidence>
<dbReference type="EC" id="6.5.1.1" evidence="2"/>
<evidence type="ECO:0000256" key="10">
    <source>
        <dbReference type="ARBA" id="ARBA00022801"/>
    </source>
</evidence>
<proteinExistence type="inferred from homology"/>
<keyword evidence="18" id="KW-0511">Multifunctional enzyme</keyword>
<organism evidence="24 25">
    <name type="scientific">Halobacillus campisalis</name>
    <dbReference type="NCBI Taxonomy" id="435909"/>
    <lineage>
        <taxon>Bacteria</taxon>
        <taxon>Bacillati</taxon>
        <taxon>Bacillota</taxon>
        <taxon>Bacilli</taxon>
        <taxon>Bacillales</taxon>
        <taxon>Bacillaceae</taxon>
        <taxon>Halobacillus</taxon>
    </lineage>
</organism>
<feature type="domain" description="ATP-dependent DNA ligase family profile" evidence="23">
    <location>
        <begin position="113"/>
        <end position="233"/>
    </location>
</feature>
<comment type="caution">
    <text evidence="24">The sequence shown here is derived from an EMBL/GenBank/DDBJ whole genome shotgun (WGS) entry which is preliminary data.</text>
</comment>
<keyword evidence="10" id="KW-0378">Hydrolase</keyword>
<evidence type="ECO:0000256" key="12">
    <source>
        <dbReference type="ARBA" id="ARBA00022840"/>
    </source>
</evidence>
<keyword evidence="6" id="KW-0540">Nuclease</keyword>
<evidence type="ECO:0000256" key="21">
    <source>
        <dbReference type="ARBA" id="ARBA00049981"/>
    </source>
</evidence>
<keyword evidence="15" id="KW-0233">DNA recombination</keyword>
<dbReference type="InterPro" id="IPR012310">
    <property type="entry name" value="DNA_ligase_ATP-dep_cent"/>
</dbReference>
<sequence length="588" mass="68236">MDKPMLPTLSSSLIEGEEWMYEVKYDGFRAFLSWTTGGVELRSRNGTDLSRQFPEIINALDNCTLNEEPILLDGEIVILNNAYQANFPLLQTRGRMKKLEKIKQLSSRRPAVFMAFDMLKRDSDLTSQPYLDRKRHLKEFIEQLSTPALNYVESFKDKESVQRLVFDHLGEGIIAKRVDSSYAYNKRTRSWLKIKEWRTVSGFLTQYNPENDYYEAEIYDGEERIVLGRFKNGLSDEESKTLRTFFREKGNGWRLQPSICADINCLEASRGELREPQFNKFRFDLNPNECTADKLKWDLSLFPQDVEYTHTDKQLWPNGITKKDYLIYLRHAAAYMLPYFKDKHVTVIRYPDGIKQQSFFQKNASDYAPDHVKGQPTSEGEMRLRAEQLSSLLWLGNQGALEFHLPFQKTLSDHPDEIILDLDPPERESFDSAILAAGLLKHLLDELGVYSFVKTSGNKGLQIHLPIDEGSMTYKETRRFTEQLALLLVKEKPDLFTIERLKKNRGGRLYIDYVQHAEGKTIIAPYSARATKEASVAAPLFWHELDAPLTPSMFTVRNVMERIHKLGCPFQHFHDVRKYQPITTIKKL</sequence>
<keyword evidence="13" id="KW-0239">DNA-directed DNA polymerase</keyword>
<keyword evidence="16" id="KW-0234">DNA repair</keyword>
<dbReference type="PANTHER" id="PTHR42705:SF2">
    <property type="entry name" value="BIFUNCTIONAL NON-HOMOLOGOUS END JOINING PROTEIN LIGD"/>
    <property type="match status" value="1"/>
</dbReference>
<dbReference type="InterPro" id="IPR014145">
    <property type="entry name" value="LigD_pol_dom"/>
</dbReference>
<evidence type="ECO:0000256" key="14">
    <source>
        <dbReference type="ARBA" id="ARBA00023125"/>
    </source>
</evidence>
<evidence type="ECO:0000256" key="16">
    <source>
        <dbReference type="ARBA" id="ARBA00023204"/>
    </source>
</evidence>
<evidence type="ECO:0000256" key="1">
    <source>
        <dbReference type="ARBA" id="ARBA00001936"/>
    </source>
</evidence>
<dbReference type="PANTHER" id="PTHR42705">
    <property type="entry name" value="BIFUNCTIONAL NON-HOMOLOGOUS END JOINING PROTEIN LIGD"/>
    <property type="match status" value="1"/>
</dbReference>
<keyword evidence="4" id="KW-0808">Transferase</keyword>
<comment type="similarity">
    <text evidence="21">In the C-terminal section; belongs to the ATP-dependent DNA ligase family.</text>
</comment>
<evidence type="ECO:0000256" key="7">
    <source>
        <dbReference type="ARBA" id="ARBA00022723"/>
    </source>
</evidence>
<keyword evidence="25" id="KW-1185">Reference proteome</keyword>
<evidence type="ECO:0000256" key="15">
    <source>
        <dbReference type="ARBA" id="ARBA00023172"/>
    </source>
</evidence>
<name>A0ABW2K0E8_9BACI</name>
<dbReference type="PROSITE" id="PS00697">
    <property type="entry name" value="DNA_LIGASE_A1"/>
    <property type="match status" value="1"/>
</dbReference>
<evidence type="ECO:0000313" key="25">
    <source>
        <dbReference type="Proteomes" id="UP001596494"/>
    </source>
</evidence>
<keyword evidence="14" id="KW-0238">DNA-binding</keyword>
<dbReference type="GO" id="GO:0003910">
    <property type="term" value="F:DNA ligase (ATP) activity"/>
    <property type="evidence" value="ECO:0007669"/>
    <property type="project" value="UniProtKB-EC"/>
</dbReference>
<protein>
    <recommendedName>
        <fullName evidence="2">DNA ligase (ATP)</fullName>
        <ecNumber evidence="2">6.5.1.1</ecNumber>
    </recommendedName>
    <alternativeName>
        <fullName evidence="19">NHEJ DNA polymerase</fullName>
    </alternativeName>
</protein>
<dbReference type="EMBL" id="JBHTBY010000001">
    <property type="protein sequence ID" value="MFC7319615.1"/>
    <property type="molecule type" value="Genomic_DNA"/>
</dbReference>
<dbReference type="CDD" id="cd07906">
    <property type="entry name" value="Adenylation_DNA_ligase_LigD_LigC"/>
    <property type="match status" value="1"/>
</dbReference>
<dbReference type="InterPro" id="IPR052171">
    <property type="entry name" value="NHEJ_LigD"/>
</dbReference>
<keyword evidence="17" id="KW-0464">Manganese</keyword>
<comment type="cofactor">
    <cofactor evidence="1">
        <name>Mn(2+)</name>
        <dbReference type="ChEBI" id="CHEBI:29035"/>
    </cofactor>
</comment>
<keyword evidence="11" id="KW-0269">Exonuclease</keyword>
<dbReference type="PROSITE" id="PS00333">
    <property type="entry name" value="DNA_LIGASE_A2"/>
    <property type="match status" value="1"/>
</dbReference>